<proteinExistence type="predicted"/>
<dbReference type="EMBL" id="AHFB01000095">
    <property type="protein sequence ID" value="EOO28914.1"/>
    <property type="molecule type" value="Genomic_DNA"/>
</dbReference>
<comment type="caution">
    <text evidence="1">The sequence shown here is derived from an EMBL/GenBank/DDBJ whole genome shotgun (WGS) entry which is preliminary data.</text>
</comment>
<evidence type="ECO:0000313" key="1">
    <source>
        <dbReference type="EMBL" id="EOO28914.1"/>
    </source>
</evidence>
<name>A0A9W5PLQ0_BACCE</name>
<dbReference type="InterPro" id="IPR009414">
    <property type="entry name" value="DUF1064"/>
</dbReference>
<evidence type="ECO:0000313" key="2">
    <source>
        <dbReference type="Proteomes" id="UP000014018"/>
    </source>
</evidence>
<dbReference type="Proteomes" id="UP000014018">
    <property type="component" value="Unassembled WGS sequence"/>
</dbReference>
<dbReference type="Pfam" id="PF06356">
    <property type="entry name" value="DUF1064"/>
    <property type="match status" value="1"/>
</dbReference>
<dbReference type="AlphaFoldDB" id="A0A9W5PLQ0"/>
<gene>
    <name evidence="1" type="ORF">IIU_05595</name>
</gene>
<organism evidence="1 2">
    <name type="scientific">Bacillus cereus VD133</name>
    <dbReference type="NCBI Taxonomy" id="1053233"/>
    <lineage>
        <taxon>Bacteria</taxon>
        <taxon>Bacillati</taxon>
        <taxon>Bacillota</taxon>
        <taxon>Bacilli</taxon>
        <taxon>Bacillales</taxon>
        <taxon>Bacillaceae</taxon>
        <taxon>Bacillus</taxon>
        <taxon>Bacillus cereus group</taxon>
    </lineage>
</organism>
<protein>
    <recommendedName>
        <fullName evidence="3">Phage protein</fullName>
    </recommendedName>
</protein>
<evidence type="ECO:0008006" key="3">
    <source>
        <dbReference type="Google" id="ProtNLM"/>
    </source>
</evidence>
<accession>A0A9W5PLQ0</accession>
<dbReference type="Gene3D" id="3.40.91.30">
    <property type="match status" value="1"/>
</dbReference>
<reference evidence="1 2" key="1">
    <citation type="submission" date="2012-12" db="EMBL/GenBank/DDBJ databases">
        <title>The Genome Sequence of Bacillus cereus VD133.</title>
        <authorList>
            <consortium name="The Broad Institute Genome Sequencing Platform"/>
            <consortium name="The Broad Institute Genome Sequencing Center for Infectious Disease"/>
            <person name="Feldgarden M."/>
            <person name="Van der Auwera G.A."/>
            <person name="Mahillon J."/>
            <person name="Duprez V."/>
            <person name="Timmery S."/>
            <person name="Mattelet C."/>
            <person name="Dierick K."/>
            <person name="Sun M."/>
            <person name="Yu Z."/>
            <person name="Zhu L."/>
            <person name="Hu X."/>
            <person name="Shank E.B."/>
            <person name="Swiecicka I."/>
            <person name="Hansen B.M."/>
            <person name="Andrup L."/>
            <person name="Walker B."/>
            <person name="Young S.K."/>
            <person name="Zeng Q."/>
            <person name="Gargeya S."/>
            <person name="Fitzgerald M."/>
            <person name="Haas B."/>
            <person name="Abouelleil A."/>
            <person name="Alvarado L."/>
            <person name="Arachchi H.M."/>
            <person name="Berlin A.M."/>
            <person name="Chapman S.B."/>
            <person name="Dewar J."/>
            <person name="Goldberg J."/>
            <person name="Griggs A."/>
            <person name="Gujja S."/>
            <person name="Hansen M."/>
            <person name="Howarth C."/>
            <person name="Imamovic A."/>
            <person name="Larimer J."/>
            <person name="McCowan C."/>
            <person name="Murphy C."/>
            <person name="Neiman D."/>
            <person name="Pearson M."/>
            <person name="Priest M."/>
            <person name="Roberts A."/>
            <person name="Saif S."/>
            <person name="Shea T."/>
            <person name="Sisk P."/>
            <person name="Sykes S."/>
            <person name="Wortman J."/>
            <person name="Nusbaum C."/>
            <person name="Birren B."/>
        </authorList>
    </citation>
    <scope>NUCLEOTIDE SEQUENCE [LARGE SCALE GENOMIC DNA]</scope>
    <source>
        <strain evidence="1 2">VD133</strain>
    </source>
</reference>
<sequence>MYLLNGWLELSKYNNKKVNLDGYVFDSKAEANYYEGLKIRYNRGEIQGFERQPVFNLQPAFQKQDKSFQAITYIADFLVYLPNGEVEVIDIKGMVTETFKVKRKLFEYKYPHLQLILLKHVKKYGGFITLDEYNKLQRAEKRAKKQNQAK</sequence>